<keyword evidence="1" id="KW-0812">Transmembrane</keyword>
<evidence type="ECO:0000313" key="2">
    <source>
        <dbReference type="EMBL" id="GLB46870.1"/>
    </source>
</evidence>
<protein>
    <recommendedName>
        <fullName evidence="4">Pore-forming protein</fullName>
    </recommendedName>
</protein>
<keyword evidence="3" id="KW-1185">Reference proteome</keyword>
<reference evidence="2" key="1">
    <citation type="submission" date="2022-07" db="EMBL/GenBank/DDBJ databases">
        <authorList>
            <person name="Kouya T."/>
            <person name="Ishiyama Y."/>
        </authorList>
    </citation>
    <scope>NUCLEOTIDE SEQUENCE</scope>
    <source>
        <strain evidence="2">WR16-4</strain>
    </source>
</reference>
<evidence type="ECO:0000313" key="3">
    <source>
        <dbReference type="Proteomes" id="UP001144204"/>
    </source>
</evidence>
<evidence type="ECO:0008006" key="4">
    <source>
        <dbReference type="Google" id="ProtNLM"/>
    </source>
</evidence>
<feature type="transmembrane region" description="Helical" evidence="1">
    <location>
        <begin position="40"/>
        <end position="61"/>
    </location>
</feature>
<keyword evidence="1" id="KW-0472">Membrane</keyword>
<comment type="caution">
    <text evidence="2">The sequence shown here is derived from an EMBL/GenBank/DDBJ whole genome shotgun (WGS) entry which is preliminary data.</text>
</comment>
<gene>
    <name evidence="2" type="ORF">WR164_08490</name>
</gene>
<feature type="transmembrane region" description="Helical" evidence="1">
    <location>
        <begin position="12"/>
        <end position="34"/>
    </location>
</feature>
<dbReference type="InterPro" id="IPR020215">
    <property type="entry name" value="EbsA-like"/>
</dbReference>
<reference evidence="2" key="2">
    <citation type="journal article" date="2023" name="PLoS ONE">
        <title>Philodulcilactobacillus myokoensis gen. nov., sp. nov., a fructophilic, acidophilic, and agar-phobic lactic acid bacterium isolated from fermented vegetable extracts.</title>
        <authorList>
            <person name="Kouya T."/>
            <person name="Ishiyama Y."/>
            <person name="Ohashi S."/>
            <person name="Kumakubo R."/>
            <person name="Yamazaki T."/>
            <person name="Otaki T."/>
        </authorList>
    </citation>
    <scope>NUCLEOTIDE SEQUENCE</scope>
    <source>
        <strain evidence="2">WR16-4</strain>
    </source>
</reference>
<dbReference type="RefSeq" id="WP_286136332.1">
    <property type="nucleotide sequence ID" value="NZ_BRPL01000002.1"/>
</dbReference>
<dbReference type="EMBL" id="BRPL01000002">
    <property type="protein sequence ID" value="GLB46870.1"/>
    <property type="molecule type" value="Genomic_DNA"/>
</dbReference>
<dbReference type="Pfam" id="PF17255">
    <property type="entry name" value="EbsA"/>
    <property type="match status" value="1"/>
</dbReference>
<keyword evidence="1" id="KW-1133">Transmembrane helix</keyword>
<proteinExistence type="predicted"/>
<dbReference type="Proteomes" id="UP001144204">
    <property type="component" value="Unassembled WGS sequence"/>
</dbReference>
<accession>A0A9W6B0Z5</accession>
<sequence length="128" mass="15233">MSEHRHFLYQPSPLNIIIIWSWTFIILLLGIIFWLEITHYQWITSFFFILFVVVAFSQIRFRRITINNNQMIIGKVLNPKWMVVNLNQVKVNQARRNSLTININDHKLNLTLSSNSVIELKTIIQSHN</sequence>
<name>A0A9W6B0Z5_9LACO</name>
<evidence type="ECO:0000256" key="1">
    <source>
        <dbReference type="SAM" id="Phobius"/>
    </source>
</evidence>
<dbReference type="AlphaFoldDB" id="A0A9W6B0Z5"/>
<organism evidence="2 3">
    <name type="scientific">Philodulcilactobacillus myokoensis</name>
    <dbReference type="NCBI Taxonomy" id="2929573"/>
    <lineage>
        <taxon>Bacteria</taxon>
        <taxon>Bacillati</taxon>
        <taxon>Bacillota</taxon>
        <taxon>Bacilli</taxon>
        <taxon>Lactobacillales</taxon>
        <taxon>Lactobacillaceae</taxon>
        <taxon>Philodulcilactobacillus</taxon>
    </lineage>
</organism>